<protein>
    <submittedName>
        <fullName evidence="1">Uncharacterized protein</fullName>
    </submittedName>
</protein>
<dbReference type="InterPro" id="IPR011030">
    <property type="entry name" value="Lipovitellin_superhlx_dom"/>
</dbReference>
<evidence type="ECO:0000313" key="1">
    <source>
        <dbReference type="EMBL" id="VFJ90992.1"/>
    </source>
</evidence>
<reference evidence="1" key="1">
    <citation type="submission" date="2019-02" db="EMBL/GenBank/DDBJ databases">
        <authorList>
            <person name="Gruber-Vodicka R. H."/>
            <person name="Seah K. B. B."/>
        </authorList>
    </citation>
    <scope>NUCLEOTIDE SEQUENCE</scope>
    <source>
        <strain evidence="1">BECK_M7</strain>
    </source>
</reference>
<sequence>MNTTKLHIIARVLRDELARSETVSILNETIQALQHLVENPHPEYQEQLAAHLSNLYKRLETSPVDDFSPAWRDAVDELGVADEFGSRLVKKIKNIFERNPITPQMALKELEQIRNRLSSTESNLNRLVSGLEYFGVAEDELCDDECEIGIIVPRSYVKDNLKSFGSELVELEKSLLVFSELVTGQREPLKIRQISSSELSIFLDYIPGIGACIAIAVERIVALYKQVLEIKNLKKGLVDQKLPEDVLKGIDDHAKSMVKPELEKLATELMEKYGEQLESERKNEVSTELRHSLNKIANRIDRGFNVELRVAPPKEEPEENQDLDNADRNRLAAVRKIIESASKIAYLEKSGEPVLFLPENEENDK</sequence>
<dbReference type="SUPFAM" id="SSF48431">
    <property type="entry name" value="Lipovitellin-phosvitin complex, superhelical domain"/>
    <property type="match status" value="1"/>
</dbReference>
<dbReference type="EMBL" id="CAADFF010000023">
    <property type="protein sequence ID" value="VFJ90992.1"/>
    <property type="molecule type" value="Genomic_DNA"/>
</dbReference>
<proteinExistence type="predicted"/>
<accession>A0A450UEV6</accession>
<dbReference type="AlphaFoldDB" id="A0A450UEV6"/>
<name>A0A450UEV6_9GAMM</name>
<gene>
    <name evidence="1" type="ORF">BECKLFY1418B_GA0070995_10238</name>
</gene>
<organism evidence="1">
    <name type="scientific">Candidatus Kentrum sp. LFY</name>
    <dbReference type="NCBI Taxonomy" id="2126342"/>
    <lineage>
        <taxon>Bacteria</taxon>
        <taxon>Pseudomonadati</taxon>
        <taxon>Pseudomonadota</taxon>
        <taxon>Gammaproteobacteria</taxon>
        <taxon>Candidatus Kentrum</taxon>
    </lineage>
</organism>